<dbReference type="PANTHER" id="PTHR35526:SF3">
    <property type="entry name" value="ANTI-SIGMA-F FACTOR RSBW"/>
    <property type="match status" value="1"/>
</dbReference>
<organism evidence="3 4">
    <name type="scientific">Lyngbya aestuarii BL J</name>
    <dbReference type="NCBI Taxonomy" id="1348334"/>
    <lineage>
        <taxon>Bacteria</taxon>
        <taxon>Bacillati</taxon>
        <taxon>Cyanobacteriota</taxon>
        <taxon>Cyanophyceae</taxon>
        <taxon>Oscillatoriophycideae</taxon>
        <taxon>Oscillatoriales</taxon>
        <taxon>Microcoleaceae</taxon>
        <taxon>Lyngbya</taxon>
    </lineage>
</organism>
<dbReference type="AlphaFoldDB" id="U7QJJ2"/>
<accession>U7QJJ2</accession>
<protein>
    <submittedName>
        <fullName evidence="3">Histidine kinase-like ATPase domain protein</fullName>
    </submittedName>
</protein>
<keyword evidence="4" id="KW-1185">Reference proteome</keyword>
<reference evidence="3 4" key="1">
    <citation type="journal article" date="2013" name="Front. Microbiol.">
        <title>Comparative genomic analyses of the cyanobacterium, Lyngbya aestuarii BL J, a powerful hydrogen producer.</title>
        <authorList>
            <person name="Kothari A."/>
            <person name="Vaughn M."/>
            <person name="Garcia-Pichel F."/>
        </authorList>
    </citation>
    <scope>NUCLEOTIDE SEQUENCE [LARGE SCALE GENOMIC DNA]</scope>
    <source>
        <strain evidence="3 4">BL J</strain>
    </source>
</reference>
<gene>
    <name evidence="3" type="ORF">M595_2652</name>
</gene>
<dbReference type="GO" id="GO:0004674">
    <property type="term" value="F:protein serine/threonine kinase activity"/>
    <property type="evidence" value="ECO:0007669"/>
    <property type="project" value="UniProtKB-KW"/>
</dbReference>
<dbReference type="PATRIC" id="fig|1348334.3.peg.2570"/>
<dbReference type="Proteomes" id="UP000017127">
    <property type="component" value="Unassembled WGS sequence"/>
</dbReference>
<name>U7QJJ2_9CYAN</name>
<evidence type="ECO:0000313" key="3">
    <source>
        <dbReference type="EMBL" id="ERT07412.1"/>
    </source>
</evidence>
<dbReference type="InterPro" id="IPR003594">
    <property type="entry name" value="HATPase_dom"/>
</dbReference>
<dbReference type="CDD" id="cd16936">
    <property type="entry name" value="HATPase_RsbW-like"/>
    <property type="match status" value="1"/>
</dbReference>
<dbReference type="Gene3D" id="3.30.565.10">
    <property type="entry name" value="Histidine kinase-like ATPase, C-terminal domain"/>
    <property type="match status" value="1"/>
</dbReference>
<dbReference type="Pfam" id="PF13581">
    <property type="entry name" value="HATPase_c_2"/>
    <property type="match status" value="1"/>
</dbReference>
<dbReference type="SUPFAM" id="SSF55874">
    <property type="entry name" value="ATPase domain of HSP90 chaperone/DNA topoisomerase II/histidine kinase"/>
    <property type="match status" value="1"/>
</dbReference>
<dbReference type="EMBL" id="AUZM01000022">
    <property type="protein sequence ID" value="ERT07412.1"/>
    <property type="molecule type" value="Genomic_DNA"/>
</dbReference>
<dbReference type="InterPro" id="IPR036890">
    <property type="entry name" value="HATPase_C_sf"/>
</dbReference>
<evidence type="ECO:0000313" key="4">
    <source>
        <dbReference type="Proteomes" id="UP000017127"/>
    </source>
</evidence>
<dbReference type="InterPro" id="IPR050267">
    <property type="entry name" value="Anti-sigma-factor_SerPK"/>
</dbReference>
<comment type="caution">
    <text evidence="3">The sequence shown here is derived from an EMBL/GenBank/DDBJ whole genome shotgun (WGS) entry which is preliminary data.</text>
</comment>
<dbReference type="PANTHER" id="PTHR35526">
    <property type="entry name" value="ANTI-SIGMA-F FACTOR RSBW-RELATED"/>
    <property type="match status" value="1"/>
</dbReference>
<sequence length="142" mass="16717">MVRSHFQVQTDLNALNEILQWFEKQTSTYLSEELLYQCKIALTEGFTNVVRHAHRTLLPTTPIDLEVTIFSDYIEIRIWDLGQPFDLEQTLQCVRHLHTDPLAHEGSRGLLFMQKLTDELIYTRTNDDRNCLLMRKQIDSSH</sequence>
<proteinExistence type="predicted"/>
<evidence type="ECO:0000259" key="2">
    <source>
        <dbReference type="Pfam" id="PF13581"/>
    </source>
</evidence>
<evidence type="ECO:0000256" key="1">
    <source>
        <dbReference type="ARBA" id="ARBA00022527"/>
    </source>
</evidence>
<keyword evidence="3" id="KW-0808">Transferase</keyword>
<keyword evidence="3" id="KW-0418">Kinase</keyword>
<feature type="domain" description="Histidine kinase/HSP90-like ATPase" evidence="2">
    <location>
        <begin position="10"/>
        <end position="136"/>
    </location>
</feature>
<keyword evidence="1" id="KW-0723">Serine/threonine-protein kinase</keyword>